<evidence type="ECO:0000256" key="3">
    <source>
        <dbReference type="ARBA" id="ARBA00022475"/>
    </source>
</evidence>
<evidence type="ECO:0000256" key="7">
    <source>
        <dbReference type="ARBA" id="ARBA00023136"/>
    </source>
</evidence>
<comment type="similarity">
    <text evidence="9">Belongs to the pannexin family.</text>
</comment>
<evidence type="ECO:0000313" key="13">
    <source>
        <dbReference type="EMBL" id="CAF4138903.1"/>
    </source>
</evidence>
<dbReference type="EMBL" id="CAJNOW010015261">
    <property type="protein sequence ID" value="CAF1639906.1"/>
    <property type="molecule type" value="Genomic_DNA"/>
</dbReference>
<dbReference type="GO" id="GO:0005886">
    <property type="term" value="C:plasma membrane"/>
    <property type="evidence" value="ECO:0007669"/>
    <property type="project" value="UniProtKB-SubCell"/>
</dbReference>
<dbReference type="Proteomes" id="UP000681967">
    <property type="component" value="Unassembled WGS sequence"/>
</dbReference>
<reference evidence="12" key="1">
    <citation type="submission" date="2021-02" db="EMBL/GenBank/DDBJ databases">
        <authorList>
            <person name="Nowell W R."/>
        </authorList>
    </citation>
    <scope>NUCLEOTIDE SEQUENCE</scope>
</reference>
<comment type="caution">
    <text evidence="12">The sequence shown here is derived from an EMBL/GenBank/DDBJ whole genome shotgun (WGS) entry which is preliminary data.</text>
</comment>
<evidence type="ECO:0000256" key="2">
    <source>
        <dbReference type="ARBA" id="ARBA00022448"/>
    </source>
</evidence>
<keyword evidence="5 9" id="KW-1133">Transmembrane helix</keyword>
<evidence type="ECO:0000313" key="10">
    <source>
        <dbReference type="EMBL" id="CAF1604778.1"/>
    </source>
</evidence>
<dbReference type="PRINTS" id="PR01262">
    <property type="entry name" value="INNEXIN"/>
</dbReference>
<evidence type="ECO:0000256" key="4">
    <source>
        <dbReference type="ARBA" id="ARBA00022692"/>
    </source>
</evidence>
<protein>
    <recommendedName>
        <fullName evidence="9">Innexin</fullName>
    </recommendedName>
</protein>
<dbReference type="OrthoDB" id="5867527at2759"/>
<dbReference type="PROSITE" id="PS51013">
    <property type="entry name" value="PANNEXIN"/>
    <property type="match status" value="1"/>
</dbReference>
<keyword evidence="3" id="KW-1003">Cell membrane</keyword>
<feature type="transmembrane region" description="Helical" evidence="9">
    <location>
        <begin position="30"/>
        <end position="48"/>
    </location>
</feature>
<evidence type="ECO:0000256" key="1">
    <source>
        <dbReference type="ARBA" id="ARBA00004651"/>
    </source>
</evidence>
<dbReference type="Proteomes" id="UP000663855">
    <property type="component" value="Unassembled WGS sequence"/>
</dbReference>
<evidence type="ECO:0000256" key="6">
    <source>
        <dbReference type="ARBA" id="ARBA00023065"/>
    </source>
</evidence>
<dbReference type="Proteomes" id="UP000663824">
    <property type="component" value="Unassembled WGS sequence"/>
</dbReference>
<evidence type="ECO:0000313" key="14">
    <source>
        <dbReference type="Proteomes" id="UP000663824"/>
    </source>
</evidence>
<dbReference type="Proteomes" id="UP000663834">
    <property type="component" value="Unassembled WGS sequence"/>
</dbReference>
<organism evidence="12 14">
    <name type="scientific">Rotaria magnacalcarata</name>
    <dbReference type="NCBI Taxonomy" id="392030"/>
    <lineage>
        <taxon>Eukaryota</taxon>
        <taxon>Metazoa</taxon>
        <taxon>Spiralia</taxon>
        <taxon>Gnathifera</taxon>
        <taxon>Rotifera</taxon>
        <taxon>Eurotatoria</taxon>
        <taxon>Bdelloidea</taxon>
        <taxon>Philodinida</taxon>
        <taxon>Philodinidae</taxon>
        <taxon>Rotaria</taxon>
    </lineage>
</organism>
<feature type="transmembrane region" description="Helical" evidence="9">
    <location>
        <begin position="284"/>
        <end position="312"/>
    </location>
</feature>
<sequence>MASLFKNALEQVGQSQKIDDDIIDRFNHRFTVIILVTFTAFVSAKQFIGDPISCWTPSHFSGSQIAYTNSICWLKGTYYLDVYRHLIPHRTQNSEFRIAYYQYIPYILLIMALFFYLPHIVWRNISRRIGFDLRSIIQNVKQILNTNMNQVALQIHIALVYNSSKYVVGDNKTRRRLFDIFQSTRGHRCHLSLLYIFVKTLYMVNCLFQFYFLSAILSFPFHTFGIEWLSTILRKVHSRVNTESNESKWFPRVVMCDFMVRHLGSNQHWMAIQCNLPINLFNEIIFLILWAWYILLSSLTCVSLISCLCLMYSNIGCTFIHKYLHMNSPKASREQCDNFIGNYLKWDGILVLRLIAHNTNDIVMANLVGALFKMYLDSNEKQNDQVRLNEHYERVDVSPD</sequence>
<keyword evidence="4 9" id="KW-0812">Transmembrane</keyword>
<dbReference type="EMBL" id="CAJNOV010017223">
    <property type="protein sequence ID" value="CAF1604778.1"/>
    <property type="molecule type" value="Genomic_DNA"/>
</dbReference>
<dbReference type="GO" id="GO:0005243">
    <property type="term" value="F:gap junction channel activity"/>
    <property type="evidence" value="ECO:0007669"/>
    <property type="project" value="TreeGrafter"/>
</dbReference>
<dbReference type="EMBL" id="CAJNRE010002471">
    <property type="protein sequence ID" value="CAF1979642.1"/>
    <property type="molecule type" value="Genomic_DNA"/>
</dbReference>
<name>A0A816MF37_9BILA</name>
<comment type="subcellular location">
    <subcellularLocation>
        <location evidence="1 9">Cell membrane</location>
        <topology evidence="1 9">Multi-pass membrane protein</topology>
    </subcellularLocation>
</comment>
<dbReference type="PANTHER" id="PTHR11893">
    <property type="entry name" value="INNEXIN"/>
    <property type="match status" value="1"/>
</dbReference>
<keyword evidence="6 9" id="KW-0406">Ion transport</keyword>
<dbReference type="Pfam" id="PF00876">
    <property type="entry name" value="Innexin"/>
    <property type="match status" value="1"/>
</dbReference>
<keyword evidence="7 9" id="KW-0472">Membrane</keyword>
<accession>A0A816MF37</accession>
<dbReference type="GO" id="GO:0005921">
    <property type="term" value="C:gap junction"/>
    <property type="evidence" value="ECO:0007669"/>
    <property type="project" value="UniProtKB-UniRule"/>
</dbReference>
<proteinExistence type="inferred from homology"/>
<feature type="transmembrane region" description="Helical" evidence="9">
    <location>
        <begin position="103"/>
        <end position="122"/>
    </location>
</feature>
<evidence type="ECO:0000313" key="12">
    <source>
        <dbReference type="EMBL" id="CAF1979642.1"/>
    </source>
</evidence>
<evidence type="ECO:0000256" key="5">
    <source>
        <dbReference type="ARBA" id="ARBA00022989"/>
    </source>
</evidence>
<dbReference type="EMBL" id="CAJOBH010009347">
    <property type="protein sequence ID" value="CAF4138903.1"/>
    <property type="molecule type" value="Genomic_DNA"/>
</dbReference>
<feature type="transmembrane region" description="Helical" evidence="9">
    <location>
        <begin position="193"/>
        <end position="219"/>
    </location>
</feature>
<dbReference type="GO" id="GO:0034220">
    <property type="term" value="P:monoatomic ion transmembrane transport"/>
    <property type="evidence" value="ECO:0007669"/>
    <property type="project" value="UniProtKB-KW"/>
</dbReference>
<dbReference type="InterPro" id="IPR000990">
    <property type="entry name" value="Innexin"/>
</dbReference>
<dbReference type="PANTHER" id="PTHR11893:SF36">
    <property type="entry name" value="INNEXIN-5"/>
    <property type="match status" value="1"/>
</dbReference>
<comment type="function">
    <text evidence="9">Structural component of the gap junctions.</text>
</comment>
<keyword evidence="2 9" id="KW-0813">Transport</keyword>
<gene>
    <name evidence="9" type="primary">inx</name>
    <name evidence="13" type="ORF">BYL167_LOCUS20921</name>
    <name evidence="10" type="ORF">CJN711_LOCUS35758</name>
    <name evidence="11" type="ORF">KQP761_LOCUS27852</name>
    <name evidence="12" type="ORF">MBJ925_LOCUS7218</name>
</gene>
<keyword evidence="8 9" id="KW-0407">Ion channel</keyword>
<evidence type="ECO:0000256" key="8">
    <source>
        <dbReference type="ARBA" id="ARBA00023303"/>
    </source>
</evidence>
<evidence type="ECO:0000256" key="9">
    <source>
        <dbReference type="RuleBase" id="RU010713"/>
    </source>
</evidence>
<dbReference type="AlphaFoldDB" id="A0A816MF37"/>
<evidence type="ECO:0000313" key="11">
    <source>
        <dbReference type="EMBL" id="CAF1639906.1"/>
    </source>
</evidence>